<evidence type="ECO:0000313" key="1">
    <source>
        <dbReference type="EMBL" id="JAV80881.1"/>
    </source>
</evidence>
<dbReference type="EMBL" id="GEZM01040361">
    <property type="protein sequence ID" value="JAV80881.1"/>
    <property type="molecule type" value="Transcribed_RNA"/>
</dbReference>
<dbReference type="AlphaFoldDB" id="A0A1Y1M5S2"/>
<sequence>MSYTLTFTGTTSILNAFFRPPLLLNDDDYVMGLTNFETYNSIHNVTPTNNKFKYGNQMITIPPGCYEISDINNYINAQLNRTSGDYVELQANNNTMQSVIKANRPIDFTIENSIGELLGFEKKTLSAEETHTSSNTINILKVNSLLVECSITTGNFKNGVPAHTIHQFFPSVPAGYKIIERPLTVIYLPINVSSVTSITLKILDQDGDIVNFNGEVITIGLHLKKANHG</sequence>
<protein>
    <submittedName>
        <fullName evidence="1">Uncharacterized protein</fullName>
    </submittedName>
</protein>
<name>A0A1Y1M5S2_PHOPY</name>
<organism evidence="1">
    <name type="scientific">Photinus pyralis</name>
    <name type="common">Common eastern firefly</name>
    <name type="synonym">Lampyris pyralis</name>
    <dbReference type="NCBI Taxonomy" id="7054"/>
    <lineage>
        <taxon>Eukaryota</taxon>
        <taxon>Metazoa</taxon>
        <taxon>Ecdysozoa</taxon>
        <taxon>Arthropoda</taxon>
        <taxon>Hexapoda</taxon>
        <taxon>Insecta</taxon>
        <taxon>Pterygota</taxon>
        <taxon>Neoptera</taxon>
        <taxon>Endopterygota</taxon>
        <taxon>Coleoptera</taxon>
        <taxon>Polyphaga</taxon>
        <taxon>Elateriformia</taxon>
        <taxon>Elateroidea</taxon>
        <taxon>Lampyridae</taxon>
        <taxon>Lampyrinae</taxon>
        <taxon>Photinus</taxon>
    </lineage>
</organism>
<proteinExistence type="predicted"/>
<reference evidence="1" key="1">
    <citation type="journal article" date="2016" name="Sci. Rep.">
        <title>Molecular characterization of firefly nuptial gifts: a multi-omics approach sheds light on postcopulatory sexual selection.</title>
        <authorList>
            <person name="Al-Wathiqui N."/>
            <person name="Fallon T.R."/>
            <person name="South A."/>
            <person name="Weng J.K."/>
            <person name="Lewis S.M."/>
        </authorList>
    </citation>
    <scope>NUCLEOTIDE SEQUENCE</scope>
</reference>
<accession>A0A1Y1M5S2</accession>